<name>A0A9Q3BYT9_9BASI</name>
<protein>
    <submittedName>
        <fullName evidence="1">Uncharacterized protein</fullName>
    </submittedName>
</protein>
<dbReference type="Proteomes" id="UP000765509">
    <property type="component" value="Unassembled WGS sequence"/>
</dbReference>
<proteinExistence type="predicted"/>
<gene>
    <name evidence="1" type="ORF">O181_014809</name>
</gene>
<organism evidence="1 2">
    <name type="scientific">Austropuccinia psidii MF-1</name>
    <dbReference type="NCBI Taxonomy" id="1389203"/>
    <lineage>
        <taxon>Eukaryota</taxon>
        <taxon>Fungi</taxon>
        <taxon>Dikarya</taxon>
        <taxon>Basidiomycota</taxon>
        <taxon>Pucciniomycotina</taxon>
        <taxon>Pucciniomycetes</taxon>
        <taxon>Pucciniales</taxon>
        <taxon>Sphaerophragmiaceae</taxon>
        <taxon>Austropuccinia</taxon>
    </lineage>
</organism>
<comment type="caution">
    <text evidence="1">The sequence shown here is derived from an EMBL/GenBank/DDBJ whole genome shotgun (WGS) entry which is preliminary data.</text>
</comment>
<sequence length="86" mass="9667">MSIAYDSKDGLLPKDNHTIKRAYPHRPKMMAALSNLLLLGPVSMLICSTDKNNYSNWKSLVVLQLGKELIESRLKNPPQAPNGSFW</sequence>
<reference evidence="1" key="1">
    <citation type="submission" date="2021-03" db="EMBL/GenBank/DDBJ databases">
        <title>Draft genome sequence of rust myrtle Austropuccinia psidii MF-1, a brazilian biotype.</title>
        <authorList>
            <person name="Quecine M.C."/>
            <person name="Pachon D.M.R."/>
            <person name="Bonatelli M.L."/>
            <person name="Correr F.H."/>
            <person name="Franceschini L.M."/>
            <person name="Leite T.F."/>
            <person name="Margarido G.R.A."/>
            <person name="Almeida C.A."/>
            <person name="Ferrarezi J.A."/>
            <person name="Labate C.A."/>
        </authorList>
    </citation>
    <scope>NUCLEOTIDE SEQUENCE</scope>
    <source>
        <strain evidence="1">MF-1</strain>
    </source>
</reference>
<dbReference type="AlphaFoldDB" id="A0A9Q3BYT9"/>
<dbReference type="EMBL" id="AVOT02003988">
    <property type="protein sequence ID" value="MBW0475094.1"/>
    <property type="molecule type" value="Genomic_DNA"/>
</dbReference>
<accession>A0A9Q3BYT9</accession>
<evidence type="ECO:0000313" key="1">
    <source>
        <dbReference type="EMBL" id="MBW0475094.1"/>
    </source>
</evidence>
<keyword evidence="2" id="KW-1185">Reference proteome</keyword>
<evidence type="ECO:0000313" key="2">
    <source>
        <dbReference type="Proteomes" id="UP000765509"/>
    </source>
</evidence>